<sequence length="509" mass="58052">MALAELQSLILIAYPPKRAAPDLSRWSTRLMCIVLRASNCLSVREQDDVVFLAKTYQQYFRRSSQKCVGLIAKRGTQAKRDWLKVCAAVQRLADKADDAELIKHVRNFICKVEMESKTTQTRKETQMSLEHLISGMIEDDHPRDRKPIRDHVSNEANGTKKKQIVDLKYTSRQKQPRLTRRPRSALPRLSSIKEQNELQRSKNSARNSRSPGQPRSASGKVSSEKTNGSPQFKVILRESKLQQTEREQKTKQSAWDSTAKPLLADAQQVTTKKVYLASKLAVLKRRYSVGDLSDISKGILARKQSSRRNKSRPVSARSRQSSVSVEAKQKSKKRQIKSRGSVRSKSPKVKKSSRSQSEKEQGAERNPSPVSWINSVPDENVNEKTKENDAETKTKYMWRLDKDQMDGCSYNHILSNRDNEQIEDRNMPLGNSSSSAKLLDAVETVLTEYKGKEHDYKDVKRITKPFDDFQKIYNYSDDEDIPNTPFASLEGNMKESSYKNDISKGSCFL</sequence>
<accession>A0A9D4KQI1</accession>
<dbReference type="AlphaFoldDB" id="A0A9D4KQI1"/>
<proteinExistence type="predicted"/>
<feature type="compositionally biased region" description="Basic and acidic residues" evidence="1">
    <location>
        <begin position="138"/>
        <end position="153"/>
    </location>
</feature>
<dbReference type="EMBL" id="JAIWYP010000003">
    <property type="protein sequence ID" value="KAH3844208.1"/>
    <property type="molecule type" value="Genomic_DNA"/>
</dbReference>
<reference evidence="2" key="1">
    <citation type="journal article" date="2019" name="bioRxiv">
        <title>The Genome of the Zebra Mussel, Dreissena polymorpha: A Resource for Invasive Species Research.</title>
        <authorList>
            <person name="McCartney M.A."/>
            <person name="Auch B."/>
            <person name="Kono T."/>
            <person name="Mallez S."/>
            <person name="Zhang Y."/>
            <person name="Obille A."/>
            <person name="Becker A."/>
            <person name="Abrahante J.E."/>
            <person name="Garbe J."/>
            <person name="Badalamenti J.P."/>
            <person name="Herman A."/>
            <person name="Mangelson H."/>
            <person name="Liachko I."/>
            <person name="Sullivan S."/>
            <person name="Sone E.D."/>
            <person name="Koren S."/>
            <person name="Silverstein K.A.T."/>
            <person name="Beckman K.B."/>
            <person name="Gohl D.M."/>
        </authorList>
    </citation>
    <scope>NUCLEOTIDE SEQUENCE</scope>
    <source>
        <strain evidence="2">Duluth1</strain>
        <tissue evidence="2">Whole animal</tissue>
    </source>
</reference>
<feature type="compositionally biased region" description="Low complexity" evidence="1">
    <location>
        <begin position="312"/>
        <end position="325"/>
    </location>
</feature>
<dbReference type="Proteomes" id="UP000828390">
    <property type="component" value="Unassembled WGS sequence"/>
</dbReference>
<keyword evidence="3" id="KW-1185">Reference proteome</keyword>
<feature type="region of interest" description="Disordered" evidence="1">
    <location>
        <begin position="301"/>
        <end position="390"/>
    </location>
</feature>
<organism evidence="2 3">
    <name type="scientific">Dreissena polymorpha</name>
    <name type="common">Zebra mussel</name>
    <name type="synonym">Mytilus polymorpha</name>
    <dbReference type="NCBI Taxonomy" id="45954"/>
    <lineage>
        <taxon>Eukaryota</taxon>
        <taxon>Metazoa</taxon>
        <taxon>Spiralia</taxon>
        <taxon>Lophotrochozoa</taxon>
        <taxon>Mollusca</taxon>
        <taxon>Bivalvia</taxon>
        <taxon>Autobranchia</taxon>
        <taxon>Heteroconchia</taxon>
        <taxon>Euheterodonta</taxon>
        <taxon>Imparidentia</taxon>
        <taxon>Neoheterodontei</taxon>
        <taxon>Myida</taxon>
        <taxon>Dreissenoidea</taxon>
        <taxon>Dreissenidae</taxon>
        <taxon>Dreissena</taxon>
    </lineage>
</organism>
<gene>
    <name evidence="2" type="ORF">DPMN_086463</name>
</gene>
<feature type="region of interest" description="Disordered" evidence="1">
    <location>
        <begin position="135"/>
        <end position="234"/>
    </location>
</feature>
<feature type="compositionally biased region" description="Basic residues" evidence="1">
    <location>
        <begin position="330"/>
        <end position="353"/>
    </location>
</feature>
<name>A0A9D4KQI1_DREPO</name>
<protein>
    <submittedName>
        <fullName evidence="2">Uncharacterized protein</fullName>
    </submittedName>
</protein>
<feature type="compositionally biased region" description="Polar residues" evidence="1">
    <location>
        <begin position="201"/>
        <end position="230"/>
    </location>
</feature>
<evidence type="ECO:0000256" key="1">
    <source>
        <dbReference type="SAM" id="MobiDB-lite"/>
    </source>
</evidence>
<evidence type="ECO:0000313" key="3">
    <source>
        <dbReference type="Proteomes" id="UP000828390"/>
    </source>
</evidence>
<feature type="compositionally biased region" description="Basic residues" evidence="1">
    <location>
        <begin position="174"/>
        <end position="183"/>
    </location>
</feature>
<feature type="compositionally biased region" description="Basic and acidic residues" evidence="1">
    <location>
        <begin position="381"/>
        <end position="390"/>
    </location>
</feature>
<evidence type="ECO:0000313" key="2">
    <source>
        <dbReference type="EMBL" id="KAH3844208.1"/>
    </source>
</evidence>
<reference evidence="2" key="2">
    <citation type="submission" date="2020-11" db="EMBL/GenBank/DDBJ databases">
        <authorList>
            <person name="McCartney M.A."/>
            <person name="Auch B."/>
            <person name="Kono T."/>
            <person name="Mallez S."/>
            <person name="Becker A."/>
            <person name="Gohl D.M."/>
            <person name="Silverstein K.A.T."/>
            <person name="Koren S."/>
            <person name="Bechman K.B."/>
            <person name="Herman A."/>
            <person name="Abrahante J.E."/>
            <person name="Garbe J."/>
        </authorList>
    </citation>
    <scope>NUCLEOTIDE SEQUENCE</scope>
    <source>
        <strain evidence="2">Duluth1</strain>
        <tissue evidence="2">Whole animal</tissue>
    </source>
</reference>
<comment type="caution">
    <text evidence="2">The sequence shown here is derived from an EMBL/GenBank/DDBJ whole genome shotgun (WGS) entry which is preliminary data.</text>
</comment>